<gene>
    <name evidence="2" type="ORF">E3N88_40810</name>
</gene>
<dbReference type="Pfam" id="PF12776">
    <property type="entry name" value="Myb_DNA-bind_3"/>
    <property type="match status" value="1"/>
</dbReference>
<evidence type="ECO:0000313" key="2">
    <source>
        <dbReference type="EMBL" id="KAD2393833.1"/>
    </source>
</evidence>
<dbReference type="EMBL" id="SZYD01000019">
    <property type="protein sequence ID" value="KAD2393833.1"/>
    <property type="molecule type" value="Genomic_DNA"/>
</dbReference>
<protein>
    <recommendedName>
        <fullName evidence="1">Myb/SANT-like domain-containing protein</fullName>
    </recommendedName>
</protein>
<dbReference type="Proteomes" id="UP000326396">
    <property type="component" value="Linkage Group LG9"/>
</dbReference>
<evidence type="ECO:0000259" key="1">
    <source>
        <dbReference type="Pfam" id="PF12776"/>
    </source>
</evidence>
<feature type="domain" description="Myb/SANT-like" evidence="1">
    <location>
        <begin position="16"/>
        <end position="114"/>
    </location>
</feature>
<reference evidence="2 3" key="1">
    <citation type="submission" date="2019-05" db="EMBL/GenBank/DDBJ databases">
        <title>Mikania micrantha, genome provides insights into the molecular mechanism of rapid growth.</title>
        <authorList>
            <person name="Liu B."/>
        </authorList>
    </citation>
    <scope>NUCLEOTIDE SEQUENCE [LARGE SCALE GENOMIC DNA]</scope>
    <source>
        <strain evidence="2">NLD-2019</strain>
        <tissue evidence="2">Leaf</tissue>
    </source>
</reference>
<name>A0A5N6LNN0_9ASTR</name>
<sequence>MADSNIVRVVTRSKHTWTNDEDAKLIDALMEIHASGKYAGADNGFKPGYLNGVQQLLDVSLPNSGLKAEPHIKSRMKTWKSHFSIVYDMVHTSGFGWDEQKCCIIADDSVWNEYVKTQKSSPVDIEDFDFVDEVVPNVDRSEGQTRSVTSKRKRGRSTDADEIYRESCKDIKEVLLRFGEMVGEQLSKEGMEAREIYEKVSDELKTLPELV</sequence>
<comment type="caution">
    <text evidence="2">The sequence shown here is derived from an EMBL/GenBank/DDBJ whole genome shotgun (WGS) entry which is preliminary data.</text>
</comment>
<dbReference type="PANTHER" id="PTHR46250:SF17">
    <property type="entry name" value="MYB_SANT-LIKE DOMAIN-CONTAINING PROTEIN"/>
    <property type="match status" value="1"/>
</dbReference>
<accession>A0A5N6LNN0</accession>
<dbReference type="AlphaFoldDB" id="A0A5N6LNN0"/>
<keyword evidence="3" id="KW-1185">Reference proteome</keyword>
<organism evidence="2 3">
    <name type="scientific">Mikania micrantha</name>
    <name type="common">bitter vine</name>
    <dbReference type="NCBI Taxonomy" id="192012"/>
    <lineage>
        <taxon>Eukaryota</taxon>
        <taxon>Viridiplantae</taxon>
        <taxon>Streptophyta</taxon>
        <taxon>Embryophyta</taxon>
        <taxon>Tracheophyta</taxon>
        <taxon>Spermatophyta</taxon>
        <taxon>Magnoliopsida</taxon>
        <taxon>eudicotyledons</taxon>
        <taxon>Gunneridae</taxon>
        <taxon>Pentapetalae</taxon>
        <taxon>asterids</taxon>
        <taxon>campanulids</taxon>
        <taxon>Asterales</taxon>
        <taxon>Asteraceae</taxon>
        <taxon>Asteroideae</taxon>
        <taxon>Heliantheae alliance</taxon>
        <taxon>Eupatorieae</taxon>
        <taxon>Mikania</taxon>
    </lineage>
</organism>
<dbReference type="InterPro" id="IPR024752">
    <property type="entry name" value="Myb/SANT-like_dom"/>
</dbReference>
<evidence type="ECO:0000313" key="3">
    <source>
        <dbReference type="Proteomes" id="UP000326396"/>
    </source>
</evidence>
<dbReference type="PANTHER" id="PTHR46250">
    <property type="entry name" value="MYB/SANT-LIKE DNA-BINDING DOMAIN PROTEIN-RELATED"/>
    <property type="match status" value="1"/>
</dbReference>
<proteinExistence type="predicted"/>
<dbReference type="OrthoDB" id="1748457at2759"/>